<sequence>MARGMKKYEQMQKHKPKDFKRHIGVNEETFNAMIEVFRQYDENRKKGLGVGGRRSLSPENKVLLMLGYYREYRTLEHIGFDYGVSESTASRIVCEVEEVLIKSGRFSLPSKRELYKSDVALSFVVIDATETPCQRPKKSKESTTQVSKSVIPLKDRL</sequence>
<dbReference type="AlphaFoldDB" id="A0AA86DY63"/>
<evidence type="ECO:0000259" key="2">
    <source>
        <dbReference type="Pfam" id="PF13613"/>
    </source>
</evidence>
<proteinExistence type="predicted"/>
<protein>
    <submittedName>
        <fullName evidence="4 5">Transposase</fullName>
    </submittedName>
</protein>
<dbReference type="EMBL" id="CP007201">
    <property type="protein sequence ID" value="AHJ11570.1"/>
    <property type="molecule type" value="Genomic_DNA"/>
</dbReference>
<dbReference type="InterPro" id="IPR027805">
    <property type="entry name" value="Transposase_HTH_dom"/>
</dbReference>
<dbReference type="Pfam" id="PF13613">
    <property type="entry name" value="HTH_Tnp_4"/>
    <property type="match status" value="1"/>
</dbReference>
<dbReference type="Proteomes" id="UP000019322">
    <property type="component" value="Chromosome"/>
</dbReference>
<gene>
    <name evidence="3" type="ORF">SMUL_0211</name>
    <name evidence="4" type="ORF">SMUL_0288</name>
    <name evidence="5" type="ORF">SMUL_1588</name>
    <name evidence="6" type="ORF">SMUL_2877</name>
</gene>
<dbReference type="EMBL" id="CP007201">
    <property type="protein sequence ID" value="AHJ11493.1"/>
    <property type="molecule type" value="Genomic_DNA"/>
</dbReference>
<organism evidence="5 7">
    <name type="scientific">Sulfurospirillum multivorans (strain DM 12446 / JCM 15788 / NBRC 109480)</name>
    <dbReference type="NCBI Taxonomy" id="1150621"/>
    <lineage>
        <taxon>Bacteria</taxon>
        <taxon>Pseudomonadati</taxon>
        <taxon>Campylobacterota</taxon>
        <taxon>Epsilonproteobacteria</taxon>
        <taxon>Campylobacterales</taxon>
        <taxon>Sulfurospirillaceae</taxon>
        <taxon>Sulfurospirillum</taxon>
    </lineage>
</organism>
<evidence type="ECO:0000313" key="5">
    <source>
        <dbReference type="EMBL" id="AHJ12848.1"/>
    </source>
</evidence>
<reference evidence="5 7" key="1">
    <citation type="journal article" date="2014" name="Environ. Microbiol.">
        <title>Insights into organohalide respiration and the versatile catabolism of Sulfurospirillum multivorans gained from comparative genomics and physiological studies.</title>
        <authorList>
            <person name="Goris T."/>
            <person name="Schubert T."/>
            <person name="Gadkari J."/>
            <person name="Wubet T."/>
            <person name="Tarkka M."/>
            <person name="Buscot F."/>
            <person name="Adrian L."/>
            <person name="Diekert G."/>
        </authorList>
    </citation>
    <scope>NUCLEOTIDE SEQUENCE [LARGE SCALE GENOMIC DNA]</scope>
    <source>
        <strain evidence="7">DM 12446 / JCM 15788 / NBRC 109480</strain>
        <strain evidence="5">DSM 12446</strain>
    </source>
</reference>
<dbReference type="EMBL" id="CP007201">
    <property type="protein sequence ID" value="AHJ14114.1"/>
    <property type="molecule type" value="Genomic_DNA"/>
</dbReference>
<accession>A0AA86DY63</accession>
<dbReference type="EMBL" id="CP007201">
    <property type="protein sequence ID" value="AHJ12848.1"/>
    <property type="molecule type" value="Genomic_DNA"/>
</dbReference>
<evidence type="ECO:0000313" key="6">
    <source>
        <dbReference type="EMBL" id="AHJ14114.1"/>
    </source>
</evidence>
<evidence type="ECO:0000256" key="1">
    <source>
        <dbReference type="SAM" id="MobiDB-lite"/>
    </source>
</evidence>
<dbReference type="KEGG" id="smul:SMUL_0288"/>
<evidence type="ECO:0000313" key="7">
    <source>
        <dbReference type="Proteomes" id="UP000019322"/>
    </source>
</evidence>
<evidence type="ECO:0000313" key="4">
    <source>
        <dbReference type="EMBL" id="AHJ11570.1"/>
    </source>
</evidence>
<feature type="region of interest" description="Disordered" evidence="1">
    <location>
        <begin position="134"/>
        <end position="157"/>
    </location>
</feature>
<evidence type="ECO:0000313" key="3">
    <source>
        <dbReference type="EMBL" id="AHJ11493.1"/>
    </source>
</evidence>
<dbReference type="KEGG" id="smul:SMUL_0211"/>
<dbReference type="KEGG" id="smul:SMUL_1588"/>
<dbReference type="KEGG" id="smul:SMUL_2877"/>
<feature type="domain" description="Transposase Helix-turn-helix" evidence="2">
    <location>
        <begin position="55"/>
        <end position="105"/>
    </location>
</feature>
<name>A0AA86DY63_SULMK</name>